<keyword evidence="9" id="KW-1185">Reference proteome</keyword>
<dbReference type="Pfam" id="PF04138">
    <property type="entry name" value="GtrA_DPMS_TM"/>
    <property type="match status" value="1"/>
</dbReference>
<evidence type="ECO:0000313" key="9">
    <source>
        <dbReference type="Proteomes" id="UP000433493"/>
    </source>
</evidence>
<evidence type="ECO:0000313" key="8">
    <source>
        <dbReference type="EMBL" id="KAB1645298.1"/>
    </source>
</evidence>
<dbReference type="AlphaFoldDB" id="A0A7J5BGQ2"/>
<dbReference type="OrthoDB" id="9807815at2"/>
<dbReference type="PANTHER" id="PTHR38459">
    <property type="entry name" value="PROPHAGE BACTOPRENOL-LINKED GLUCOSE TRANSLOCASE HOMOLOG"/>
    <property type="match status" value="1"/>
</dbReference>
<evidence type="ECO:0000256" key="4">
    <source>
        <dbReference type="ARBA" id="ARBA00022989"/>
    </source>
</evidence>
<dbReference type="Proteomes" id="UP000433493">
    <property type="component" value="Unassembled WGS sequence"/>
</dbReference>
<feature type="domain" description="GtrA/DPMS transmembrane" evidence="7">
    <location>
        <begin position="13"/>
        <end position="140"/>
    </location>
</feature>
<sequence>MPWFKILLGQLLKFGLIGGLGIFVDLGVYTLLRTTILTPEALALGPMIAKVFATLVAILWSWLGNRFWTFRHDRATGPQATREGLEFLSVSLAGMVIGLIPLWLSHYMLGWTSLFVDNIANLIGIGLGSIFRFVLYRWWVYSPARLHRQADAVVGELQPAQSR</sequence>
<dbReference type="PANTHER" id="PTHR38459:SF1">
    <property type="entry name" value="PROPHAGE BACTOPRENOL-LINKED GLUCOSE TRANSLOCASE HOMOLOG"/>
    <property type="match status" value="1"/>
</dbReference>
<dbReference type="GO" id="GO:0000271">
    <property type="term" value="P:polysaccharide biosynthetic process"/>
    <property type="evidence" value="ECO:0007669"/>
    <property type="project" value="InterPro"/>
</dbReference>
<evidence type="ECO:0000256" key="5">
    <source>
        <dbReference type="ARBA" id="ARBA00023136"/>
    </source>
</evidence>
<organism evidence="8 9">
    <name type="scientific">Gulosibacter chungangensis</name>
    <dbReference type="NCBI Taxonomy" id="979746"/>
    <lineage>
        <taxon>Bacteria</taxon>
        <taxon>Bacillati</taxon>
        <taxon>Actinomycetota</taxon>
        <taxon>Actinomycetes</taxon>
        <taxon>Micrococcales</taxon>
        <taxon>Microbacteriaceae</taxon>
        <taxon>Gulosibacter</taxon>
    </lineage>
</organism>
<evidence type="ECO:0000256" key="1">
    <source>
        <dbReference type="ARBA" id="ARBA00004141"/>
    </source>
</evidence>
<proteinExistence type="inferred from homology"/>
<reference evidence="8 9" key="1">
    <citation type="submission" date="2019-09" db="EMBL/GenBank/DDBJ databases">
        <title>Phylogeny of genus Pseudoclavibacter and closely related genus.</title>
        <authorList>
            <person name="Li Y."/>
        </authorList>
    </citation>
    <scope>NUCLEOTIDE SEQUENCE [LARGE SCALE GENOMIC DNA]</scope>
    <source>
        <strain evidence="8 9">KCTC 13959</strain>
    </source>
</reference>
<gene>
    <name evidence="8" type="ORF">F8O05_00250</name>
</gene>
<comment type="similarity">
    <text evidence="2">Belongs to the GtrA family.</text>
</comment>
<feature type="transmembrane region" description="Helical" evidence="6">
    <location>
        <begin position="12"/>
        <end position="32"/>
    </location>
</feature>
<dbReference type="GO" id="GO:0005886">
    <property type="term" value="C:plasma membrane"/>
    <property type="evidence" value="ECO:0007669"/>
    <property type="project" value="TreeGrafter"/>
</dbReference>
<keyword evidence="3 6" id="KW-0812">Transmembrane</keyword>
<evidence type="ECO:0000259" key="7">
    <source>
        <dbReference type="Pfam" id="PF04138"/>
    </source>
</evidence>
<feature type="transmembrane region" description="Helical" evidence="6">
    <location>
        <begin position="44"/>
        <end position="63"/>
    </location>
</feature>
<comment type="subcellular location">
    <subcellularLocation>
        <location evidence="1">Membrane</location>
        <topology evidence="1">Multi-pass membrane protein</topology>
    </subcellularLocation>
</comment>
<dbReference type="InterPro" id="IPR007267">
    <property type="entry name" value="GtrA_DPMS_TM"/>
</dbReference>
<accession>A0A7J5BGQ2</accession>
<evidence type="ECO:0000256" key="3">
    <source>
        <dbReference type="ARBA" id="ARBA00022692"/>
    </source>
</evidence>
<evidence type="ECO:0000256" key="2">
    <source>
        <dbReference type="ARBA" id="ARBA00009399"/>
    </source>
</evidence>
<protein>
    <submittedName>
        <fullName evidence="8">GtrA family protein</fullName>
    </submittedName>
</protein>
<feature type="transmembrane region" description="Helical" evidence="6">
    <location>
        <begin position="84"/>
        <end position="104"/>
    </location>
</feature>
<evidence type="ECO:0000256" key="6">
    <source>
        <dbReference type="SAM" id="Phobius"/>
    </source>
</evidence>
<name>A0A7J5BGQ2_9MICO</name>
<comment type="caution">
    <text evidence="8">The sequence shown here is derived from an EMBL/GenBank/DDBJ whole genome shotgun (WGS) entry which is preliminary data.</text>
</comment>
<feature type="transmembrane region" description="Helical" evidence="6">
    <location>
        <begin position="119"/>
        <end position="139"/>
    </location>
</feature>
<dbReference type="InterPro" id="IPR051401">
    <property type="entry name" value="GtrA_CellWall_Glycosyl"/>
</dbReference>
<keyword evidence="4 6" id="KW-1133">Transmembrane helix</keyword>
<keyword evidence="5 6" id="KW-0472">Membrane</keyword>
<dbReference type="EMBL" id="WBKB01000001">
    <property type="protein sequence ID" value="KAB1645298.1"/>
    <property type="molecule type" value="Genomic_DNA"/>
</dbReference>